<proteinExistence type="predicted"/>
<dbReference type="RefSeq" id="WP_342300175.1">
    <property type="nucleotide sequence ID" value="NZ_JBCEVZ010000053.1"/>
</dbReference>
<accession>A0ABU9LZA4</accession>
<dbReference type="Pfam" id="PF14534">
    <property type="entry name" value="DUF4440"/>
    <property type="match status" value="1"/>
</dbReference>
<reference evidence="2 3" key="1">
    <citation type="journal article" date="2018" name="Arch. Microbiol.">
        <title>Hymenobacter segetis sp. nov., isolated from soil.</title>
        <authorList>
            <person name="Ten L.N."/>
            <person name="Lim S.J."/>
            <person name="Kim B.O."/>
            <person name="Kang I.K."/>
            <person name="Jung H.Y."/>
        </authorList>
    </citation>
    <scope>NUCLEOTIDE SEQUENCE [LARGE SCALE GENOMIC DNA]</scope>
    <source>
        <strain evidence="2 3">S7-3-11</strain>
    </source>
</reference>
<evidence type="ECO:0000313" key="2">
    <source>
        <dbReference type="EMBL" id="MEL5996000.1"/>
    </source>
</evidence>
<dbReference type="Proteomes" id="UP001479606">
    <property type="component" value="Unassembled WGS sequence"/>
</dbReference>
<dbReference type="EMBL" id="JBCEVZ010000053">
    <property type="protein sequence ID" value="MEL5996000.1"/>
    <property type="molecule type" value="Genomic_DNA"/>
</dbReference>
<dbReference type="SUPFAM" id="SSF54427">
    <property type="entry name" value="NTF2-like"/>
    <property type="match status" value="1"/>
</dbReference>
<evidence type="ECO:0000259" key="1">
    <source>
        <dbReference type="Pfam" id="PF14534"/>
    </source>
</evidence>
<protein>
    <submittedName>
        <fullName evidence="2">DUF4440 domain-containing protein</fullName>
    </submittedName>
</protein>
<dbReference type="Gene3D" id="3.10.450.50">
    <property type="match status" value="1"/>
</dbReference>
<dbReference type="InterPro" id="IPR032710">
    <property type="entry name" value="NTF2-like_dom_sf"/>
</dbReference>
<keyword evidence="3" id="KW-1185">Reference proteome</keyword>
<gene>
    <name evidence="2" type="ORF">AAFH49_17425</name>
</gene>
<sequence length="162" mass="17883">MKRLAYLLCLLPLCGACQKKNDVTPQAAEFASAADAKAFFYGRDAEHNRAMAGHDSAFFARNFADAYYNCTPNGDLNNKAAEIQTLIHGPWVTVENMAPQFDVFAAAADAAALTTTKRIKIRTPAGESFLYVRRTMVYQKLNGQWLSISGQGTYVQTRYVGQ</sequence>
<comment type="caution">
    <text evidence="2">The sequence shown here is derived from an EMBL/GenBank/DDBJ whole genome shotgun (WGS) entry which is preliminary data.</text>
</comment>
<feature type="domain" description="DUF4440" evidence="1">
    <location>
        <begin position="44"/>
        <end position="145"/>
    </location>
</feature>
<organism evidence="2 3">
    <name type="scientific">Hymenobacter segetis</name>
    <dbReference type="NCBI Taxonomy" id="2025509"/>
    <lineage>
        <taxon>Bacteria</taxon>
        <taxon>Pseudomonadati</taxon>
        <taxon>Bacteroidota</taxon>
        <taxon>Cytophagia</taxon>
        <taxon>Cytophagales</taxon>
        <taxon>Hymenobacteraceae</taxon>
        <taxon>Hymenobacter</taxon>
    </lineage>
</organism>
<evidence type="ECO:0000313" key="3">
    <source>
        <dbReference type="Proteomes" id="UP001479606"/>
    </source>
</evidence>
<name>A0ABU9LZA4_9BACT</name>
<dbReference type="InterPro" id="IPR027843">
    <property type="entry name" value="DUF4440"/>
</dbReference>